<proteinExistence type="inferred from homology"/>
<comment type="caution">
    <text evidence="2">The sequence shown here is derived from an EMBL/GenBank/DDBJ whole genome shotgun (WGS) entry which is preliminary data.</text>
</comment>
<dbReference type="InterPro" id="IPR028345">
    <property type="entry name" value="Antibiotic_NAT-like"/>
</dbReference>
<protein>
    <recommendedName>
        <fullName evidence="1">UPF0340 protein GCM10011346_42230</fullName>
    </recommendedName>
</protein>
<evidence type="ECO:0000313" key="3">
    <source>
        <dbReference type="Proteomes" id="UP000641206"/>
    </source>
</evidence>
<dbReference type="HAMAP" id="MF_00800">
    <property type="entry name" value="UPF0340"/>
    <property type="match status" value="1"/>
</dbReference>
<dbReference type="Proteomes" id="UP000641206">
    <property type="component" value="Unassembled WGS sequence"/>
</dbReference>
<sequence length="181" mass="19868">MIIKDLKQVIDEWLALDYLRKDEIVVIGCSTSEVAGQPIGTSGSTEIAKTIYEQMSKLQKQTGVHLAFQCCEHLNRSLVVERQTAIQYGLEEVAVVPVPKAGGSMASYAYQQMESPAVVENISAHAGIDIGETMIGMHLKPVAVPLKLKQRTIGHARVRTARTRPKLIGGHRAFYGENPSR</sequence>
<dbReference type="EMBL" id="BMLW01000014">
    <property type="protein sequence ID" value="GGP15193.1"/>
    <property type="molecule type" value="Genomic_DNA"/>
</dbReference>
<dbReference type="NCBIfam" id="TIGR01440">
    <property type="entry name" value="TIGR01440 family protein"/>
    <property type="match status" value="1"/>
</dbReference>
<accession>A0ABQ2P0T9</accession>
<dbReference type="InterPro" id="IPR006340">
    <property type="entry name" value="DUF436"/>
</dbReference>
<dbReference type="Pfam" id="PF04260">
    <property type="entry name" value="DUF436"/>
    <property type="match status" value="1"/>
</dbReference>
<comment type="similarity">
    <text evidence="1">Belongs to the UPF0340 family.</text>
</comment>
<dbReference type="PIRSF" id="PIRSF007510">
    <property type="entry name" value="UCP007510"/>
    <property type="match status" value="1"/>
</dbReference>
<organism evidence="2 3">
    <name type="scientific">Oceanobacillus neutriphilus</name>
    <dbReference type="NCBI Taxonomy" id="531815"/>
    <lineage>
        <taxon>Bacteria</taxon>
        <taxon>Bacillati</taxon>
        <taxon>Bacillota</taxon>
        <taxon>Bacilli</taxon>
        <taxon>Bacillales</taxon>
        <taxon>Bacillaceae</taxon>
        <taxon>Oceanobacillus</taxon>
    </lineage>
</organism>
<dbReference type="SUPFAM" id="SSF110710">
    <property type="entry name" value="TTHA0583/YokD-like"/>
    <property type="match status" value="1"/>
</dbReference>
<gene>
    <name evidence="2" type="primary">ywlG</name>
    <name evidence="2" type="ORF">GCM10011346_42230</name>
</gene>
<keyword evidence="3" id="KW-1185">Reference proteome</keyword>
<reference evidence="3" key="1">
    <citation type="journal article" date="2019" name="Int. J. Syst. Evol. Microbiol.">
        <title>The Global Catalogue of Microorganisms (GCM) 10K type strain sequencing project: providing services to taxonomists for standard genome sequencing and annotation.</title>
        <authorList>
            <consortium name="The Broad Institute Genomics Platform"/>
            <consortium name="The Broad Institute Genome Sequencing Center for Infectious Disease"/>
            <person name="Wu L."/>
            <person name="Ma J."/>
        </authorList>
    </citation>
    <scope>NUCLEOTIDE SEQUENCE [LARGE SCALE GENOMIC DNA]</scope>
    <source>
        <strain evidence="3">CGMCC 1.7693</strain>
    </source>
</reference>
<evidence type="ECO:0000313" key="2">
    <source>
        <dbReference type="EMBL" id="GGP15193.1"/>
    </source>
</evidence>
<dbReference type="Gene3D" id="3.40.50.10360">
    <property type="entry name" value="Hypothetical protein TT1679"/>
    <property type="match status" value="1"/>
</dbReference>
<evidence type="ECO:0000256" key="1">
    <source>
        <dbReference type="HAMAP-Rule" id="MF_00800"/>
    </source>
</evidence>
<name>A0ABQ2P0T9_9BACI</name>